<dbReference type="InterPro" id="IPR036390">
    <property type="entry name" value="WH_DNA-bd_sf"/>
</dbReference>
<dbReference type="PANTHER" id="PTHR30419">
    <property type="entry name" value="HTH-TYPE TRANSCRIPTIONAL REGULATOR YBHD"/>
    <property type="match status" value="1"/>
</dbReference>
<dbReference type="InterPro" id="IPR005119">
    <property type="entry name" value="LysR_subst-bd"/>
</dbReference>
<dbReference type="PANTHER" id="PTHR30419:SF28">
    <property type="entry name" value="HTH-TYPE TRANSCRIPTIONAL REGULATOR BSDA"/>
    <property type="match status" value="1"/>
</dbReference>
<dbReference type="Gene3D" id="3.40.190.290">
    <property type="match status" value="1"/>
</dbReference>
<reference evidence="6 7" key="1">
    <citation type="submission" date="2010-07" db="EMBL/GenBank/DDBJ databases">
        <title>The draft genome of Paenibacillus curdlanolyticus YK9.</title>
        <authorList>
            <consortium name="US DOE Joint Genome Institute (JGI-PGF)"/>
            <person name="Lucas S."/>
            <person name="Copeland A."/>
            <person name="Lapidus A."/>
            <person name="Cheng J.-F."/>
            <person name="Bruce D."/>
            <person name="Goodwin L."/>
            <person name="Pitluck S."/>
            <person name="Land M.L."/>
            <person name="Hauser L."/>
            <person name="Chang Y.-J."/>
            <person name="Jeffries C."/>
            <person name="Anderson I.J."/>
            <person name="Johnson E."/>
            <person name="Loganathan U."/>
            <person name="Mulhopadhyay B."/>
            <person name="Kyrpides N."/>
            <person name="Woyke T.J."/>
        </authorList>
    </citation>
    <scope>NUCLEOTIDE SEQUENCE [LARGE SCALE GENOMIC DNA]</scope>
    <source>
        <strain evidence="6 7">YK9</strain>
    </source>
</reference>
<evidence type="ECO:0000256" key="3">
    <source>
        <dbReference type="ARBA" id="ARBA00023125"/>
    </source>
</evidence>
<dbReference type="CDD" id="cd08434">
    <property type="entry name" value="PBP2_GltC_like"/>
    <property type="match status" value="1"/>
</dbReference>
<dbReference type="SUPFAM" id="SSF46785">
    <property type="entry name" value="Winged helix' DNA-binding domain"/>
    <property type="match status" value="1"/>
</dbReference>
<proteinExistence type="inferred from homology"/>
<organism evidence="6 7">
    <name type="scientific">Paenibacillus curdlanolyticus YK9</name>
    <dbReference type="NCBI Taxonomy" id="717606"/>
    <lineage>
        <taxon>Bacteria</taxon>
        <taxon>Bacillati</taxon>
        <taxon>Bacillota</taxon>
        <taxon>Bacilli</taxon>
        <taxon>Bacillales</taxon>
        <taxon>Paenibacillaceae</taxon>
        <taxon>Paenibacillus</taxon>
    </lineage>
</organism>
<evidence type="ECO:0000256" key="1">
    <source>
        <dbReference type="ARBA" id="ARBA00009437"/>
    </source>
</evidence>
<sequence>MEINQLEYFLTVANLQHVTRAAESLSITQPALSHSLAKLEEELGVPLFERTGRTVQLNRYGRLFASRVTDALREIRVAKEELAELTAPESGIVSLAFGTILGTQFVPELIQKFHVIYPNIRFELYQGSCSHTLQALENGQCDLSITSPRSGKPGIAWETLVTADLYVVVPASHRYAQLESITLEQLADEPFIEVNKTCGLRATIDSVFQLHSFQPKVAYTTEDLHTVAGFVAAGLGVSLLPQSRGLRLEGTHWLKVNNPGCVCEVGIEWKEKRYLSPSARLFRAFAQEHYRQRVEM</sequence>
<keyword evidence="2" id="KW-0805">Transcription regulation</keyword>
<dbReference type="STRING" id="717606.PaecuDRAFT_4251"/>
<dbReference type="PRINTS" id="PR00039">
    <property type="entry name" value="HTHLYSR"/>
</dbReference>
<dbReference type="Gene3D" id="1.10.10.10">
    <property type="entry name" value="Winged helix-like DNA-binding domain superfamily/Winged helix DNA-binding domain"/>
    <property type="match status" value="1"/>
</dbReference>
<evidence type="ECO:0000259" key="5">
    <source>
        <dbReference type="PROSITE" id="PS50931"/>
    </source>
</evidence>
<feature type="domain" description="HTH lysR-type" evidence="5">
    <location>
        <begin position="1"/>
        <end position="58"/>
    </location>
</feature>
<keyword evidence="7" id="KW-1185">Reference proteome</keyword>
<dbReference type="PROSITE" id="PS50931">
    <property type="entry name" value="HTH_LYSR"/>
    <property type="match status" value="1"/>
</dbReference>
<gene>
    <name evidence="6" type="ORF">PaecuDRAFT_4251</name>
</gene>
<dbReference type="GO" id="GO:0005829">
    <property type="term" value="C:cytosol"/>
    <property type="evidence" value="ECO:0007669"/>
    <property type="project" value="TreeGrafter"/>
</dbReference>
<dbReference type="GO" id="GO:0003677">
    <property type="term" value="F:DNA binding"/>
    <property type="evidence" value="ECO:0007669"/>
    <property type="project" value="UniProtKB-KW"/>
</dbReference>
<dbReference type="GO" id="GO:0003700">
    <property type="term" value="F:DNA-binding transcription factor activity"/>
    <property type="evidence" value="ECO:0007669"/>
    <property type="project" value="InterPro"/>
</dbReference>
<comment type="similarity">
    <text evidence="1">Belongs to the LysR transcriptional regulatory family.</text>
</comment>
<accession>E0IF10</accession>
<dbReference type="SUPFAM" id="SSF53850">
    <property type="entry name" value="Periplasmic binding protein-like II"/>
    <property type="match status" value="1"/>
</dbReference>
<protein>
    <submittedName>
        <fullName evidence="6">Transcriptional regulator, LysR family</fullName>
    </submittedName>
</protein>
<dbReference type="InterPro" id="IPR036388">
    <property type="entry name" value="WH-like_DNA-bd_sf"/>
</dbReference>
<evidence type="ECO:0000313" key="7">
    <source>
        <dbReference type="Proteomes" id="UP000005387"/>
    </source>
</evidence>
<dbReference type="RefSeq" id="WP_006040234.1">
    <property type="nucleotide sequence ID" value="NZ_AEDD01000013.1"/>
</dbReference>
<evidence type="ECO:0000256" key="4">
    <source>
        <dbReference type="ARBA" id="ARBA00023163"/>
    </source>
</evidence>
<keyword evidence="4" id="KW-0804">Transcription</keyword>
<keyword evidence="3" id="KW-0238">DNA-binding</keyword>
<evidence type="ECO:0000313" key="6">
    <source>
        <dbReference type="EMBL" id="EFM08786.1"/>
    </source>
</evidence>
<dbReference type="eggNOG" id="COG0583">
    <property type="taxonomic scope" value="Bacteria"/>
</dbReference>
<dbReference type="OrthoDB" id="9803735at2"/>
<dbReference type="AlphaFoldDB" id="E0IF10"/>
<dbReference type="FunFam" id="1.10.10.10:FF:000001">
    <property type="entry name" value="LysR family transcriptional regulator"/>
    <property type="match status" value="1"/>
</dbReference>
<dbReference type="InterPro" id="IPR000847">
    <property type="entry name" value="LysR_HTH_N"/>
</dbReference>
<name>E0IF10_9BACL</name>
<dbReference type="Proteomes" id="UP000005387">
    <property type="component" value="Unassembled WGS sequence"/>
</dbReference>
<dbReference type="EMBL" id="AEDD01000013">
    <property type="protein sequence ID" value="EFM08786.1"/>
    <property type="molecule type" value="Genomic_DNA"/>
</dbReference>
<evidence type="ECO:0000256" key="2">
    <source>
        <dbReference type="ARBA" id="ARBA00023015"/>
    </source>
</evidence>
<dbReference type="InterPro" id="IPR050950">
    <property type="entry name" value="HTH-type_LysR_regulators"/>
</dbReference>
<dbReference type="Pfam" id="PF03466">
    <property type="entry name" value="LysR_substrate"/>
    <property type="match status" value="1"/>
</dbReference>
<dbReference type="Pfam" id="PF00126">
    <property type="entry name" value="HTH_1"/>
    <property type="match status" value="1"/>
</dbReference>